<evidence type="ECO:0000256" key="3">
    <source>
        <dbReference type="ARBA" id="ARBA00022692"/>
    </source>
</evidence>
<sequence>MLKKRKNRPSQRISPKQERLFYRIVAFLALIALLWIVFAPGSGLFGYYRSRAKLTRLQNDVSLLEKENSQLRTENDRLRNDPVYLEKIAREKYNLLKKNERVFDFSKGKPKTLEKK</sequence>
<dbReference type="KEGG" id="dbk:DGMP_03150"/>
<evidence type="ECO:0008006" key="11">
    <source>
        <dbReference type="Google" id="ProtNLM"/>
    </source>
</evidence>
<dbReference type="RefSeq" id="WP_228855826.1">
    <property type="nucleotide sequence ID" value="NZ_AP024086.1"/>
</dbReference>
<gene>
    <name evidence="9" type="ORF">DGMP_03150</name>
</gene>
<evidence type="ECO:0000256" key="6">
    <source>
        <dbReference type="ARBA" id="ARBA00023306"/>
    </source>
</evidence>
<dbReference type="InterPro" id="IPR007060">
    <property type="entry name" value="FtsL/DivIC"/>
</dbReference>
<evidence type="ECO:0000313" key="10">
    <source>
        <dbReference type="Proteomes" id="UP000826725"/>
    </source>
</evidence>
<evidence type="ECO:0000256" key="2">
    <source>
        <dbReference type="ARBA" id="ARBA00022618"/>
    </source>
</evidence>
<dbReference type="Pfam" id="PF04977">
    <property type="entry name" value="DivIC"/>
    <property type="match status" value="1"/>
</dbReference>
<evidence type="ECO:0000256" key="1">
    <source>
        <dbReference type="ARBA" id="ARBA00022475"/>
    </source>
</evidence>
<keyword evidence="10" id="KW-1185">Reference proteome</keyword>
<evidence type="ECO:0000313" key="9">
    <source>
        <dbReference type="EMBL" id="BCL59622.1"/>
    </source>
</evidence>
<evidence type="ECO:0000256" key="7">
    <source>
        <dbReference type="SAM" id="Coils"/>
    </source>
</evidence>
<keyword evidence="3 8" id="KW-0812">Transmembrane</keyword>
<feature type="coiled-coil region" evidence="7">
    <location>
        <begin position="54"/>
        <end position="81"/>
    </location>
</feature>
<name>A0A8D5FDL3_9BACT</name>
<dbReference type="EMBL" id="AP024086">
    <property type="protein sequence ID" value="BCL59622.1"/>
    <property type="molecule type" value="Genomic_DNA"/>
</dbReference>
<reference evidence="9" key="1">
    <citation type="submission" date="2020-09" db="EMBL/GenBank/DDBJ databases">
        <title>Desulfogranum mesoprofundum gen. nov., sp. nov., a novel mesophilic, sulfate-reducing chemolithoautotroph isolated from a deep-sea hydrothermal vent chimney in the Suiyo Seamount.</title>
        <authorList>
            <person name="Hashimoto Y."/>
            <person name="Nakagawa S."/>
        </authorList>
    </citation>
    <scope>NUCLEOTIDE SEQUENCE</scope>
    <source>
        <strain evidence="9">KT2</strain>
    </source>
</reference>
<evidence type="ECO:0000256" key="4">
    <source>
        <dbReference type="ARBA" id="ARBA00022989"/>
    </source>
</evidence>
<accession>A0A8D5FDL3</accession>
<organism evidence="9 10">
    <name type="scientific">Desulfomarina profundi</name>
    <dbReference type="NCBI Taxonomy" id="2772557"/>
    <lineage>
        <taxon>Bacteria</taxon>
        <taxon>Pseudomonadati</taxon>
        <taxon>Thermodesulfobacteriota</taxon>
        <taxon>Desulfobulbia</taxon>
        <taxon>Desulfobulbales</taxon>
        <taxon>Desulfobulbaceae</taxon>
        <taxon>Desulfomarina</taxon>
    </lineage>
</organism>
<keyword evidence="6" id="KW-0131">Cell cycle</keyword>
<dbReference type="GO" id="GO:0030428">
    <property type="term" value="C:cell septum"/>
    <property type="evidence" value="ECO:0007669"/>
    <property type="project" value="TreeGrafter"/>
</dbReference>
<keyword evidence="4 8" id="KW-1133">Transmembrane helix</keyword>
<proteinExistence type="predicted"/>
<keyword evidence="5 8" id="KW-0472">Membrane</keyword>
<dbReference type="AlphaFoldDB" id="A0A8D5FDL3"/>
<evidence type="ECO:0000256" key="8">
    <source>
        <dbReference type="SAM" id="Phobius"/>
    </source>
</evidence>
<protein>
    <recommendedName>
        <fullName evidence="11">Septum formation initiator</fullName>
    </recommendedName>
</protein>
<dbReference type="GO" id="GO:0043093">
    <property type="term" value="P:FtsZ-dependent cytokinesis"/>
    <property type="evidence" value="ECO:0007669"/>
    <property type="project" value="TreeGrafter"/>
</dbReference>
<dbReference type="PANTHER" id="PTHR37485:SF1">
    <property type="entry name" value="CELL DIVISION PROTEIN FTSB"/>
    <property type="match status" value="1"/>
</dbReference>
<keyword evidence="7" id="KW-0175">Coiled coil</keyword>
<keyword evidence="1" id="KW-1003">Cell membrane</keyword>
<dbReference type="Proteomes" id="UP000826725">
    <property type="component" value="Chromosome"/>
</dbReference>
<keyword evidence="2" id="KW-0132">Cell division</keyword>
<evidence type="ECO:0000256" key="5">
    <source>
        <dbReference type="ARBA" id="ARBA00023136"/>
    </source>
</evidence>
<dbReference type="InterPro" id="IPR023081">
    <property type="entry name" value="Cell_div_FtsB"/>
</dbReference>
<dbReference type="PANTHER" id="PTHR37485">
    <property type="entry name" value="CELL DIVISION PROTEIN FTSB"/>
    <property type="match status" value="1"/>
</dbReference>
<feature type="transmembrane region" description="Helical" evidence="8">
    <location>
        <begin position="20"/>
        <end position="48"/>
    </location>
</feature>